<protein>
    <submittedName>
        <fullName evidence="1">Uncharacterized protein</fullName>
    </submittedName>
</protein>
<reference evidence="2" key="1">
    <citation type="journal article" date="2019" name="Int. J. Syst. Evol. Microbiol.">
        <title>The Global Catalogue of Microorganisms (GCM) 10K type strain sequencing project: providing services to taxonomists for standard genome sequencing and annotation.</title>
        <authorList>
            <consortium name="The Broad Institute Genomics Platform"/>
            <consortium name="The Broad Institute Genome Sequencing Center for Infectious Disease"/>
            <person name="Wu L."/>
            <person name="Ma J."/>
        </authorList>
    </citation>
    <scope>NUCLEOTIDE SEQUENCE [LARGE SCALE GENOMIC DNA]</scope>
    <source>
        <strain evidence="2">KACC 11299</strain>
    </source>
</reference>
<sequence length="53" mass="6320">MQEKEFVTHRNPESKYEGLITYGQRDILLPEDALNRKLFMISCFFISMISYLC</sequence>
<name>A0ABW0TTE1_9BACL</name>
<evidence type="ECO:0000313" key="1">
    <source>
        <dbReference type="EMBL" id="MFC5601705.1"/>
    </source>
</evidence>
<accession>A0ABW0TTE1</accession>
<keyword evidence="2" id="KW-1185">Reference proteome</keyword>
<dbReference type="RefSeq" id="WP_381441339.1">
    <property type="nucleotide sequence ID" value="NZ_JBHSNP010000002.1"/>
</dbReference>
<proteinExistence type="predicted"/>
<evidence type="ECO:0000313" key="2">
    <source>
        <dbReference type="Proteomes" id="UP001596071"/>
    </source>
</evidence>
<comment type="caution">
    <text evidence="1">The sequence shown here is derived from an EMBL/GenBank/DDBJ whole genome shotgun (WGS) entry which is preliminary data.</text>
</comment>
<organism evidence="1 2">
    <name type="scientific">Sporosarcina koreensis</name>
    <dbReference type="NCBI Taxonomy" id="334735"/>
    <lineage>
        <taxon>Bacteria</taxon>
        <taxon>Bacillati</taxon>
        <taxon>Bacillota</taxon>
        <taxon>Bacilli</taxon>
        <taxon>Bacillales</taxon>
        <taxon>Caryophanaceae</taxon>
        <taxon>Sporosarcina</taxon>
    </lineage>
</organism>
<dbReference type="Proteomes" id="UP001596071">
    <property type="component" value="Unassembled WGS sequence"/>
</dbReference>
<gene>
    <name evidence="1" type="ORF">ACFPTP_00300</name>
</gene>
<dbReference type="EMBL" id="JBHSNP010000002">
    <property type="protein sequence ID" value="MFC5601705.1"/>
    <property type="molecule type" value="Genomic_DNA"/>
</dbReference>